<accession>A0A4R6PNB2</accession>
<proteinExistence type="predicted"/>
<feature type="domain" description="DUF7373" evidence="1">
    <location>
        <begin position="41"/>
        <end position="236"/>
    </location>
</feature>
<evidence type="ECO:0000313" key="3">
    <source>
        <dbReference type="EMBL" id="TDP39764.1"/>
    </source>
</evidence>
<name>A0A4R6PNB2_NOCIG</name>
<evidence type="ECO:0000259" key="2">
    <source>
        <dbReference type="Pfam" id="PF24092"/>
    </source>
</evidence>
<dbReference type="Pfam" id="PF24092">
    <property type="entry name" value="DUF7373_C"/>
    <property type="match status" value="1"/>
</dbReference>
<organism evidence="3 4">
    <name type="scientific">Nocardia ignorata</name>
    <dbReference type="NCBI Taxonomy" id="145285"/>
    <lineage>
        <taxon>Bacteria</taxon>
        <taxon>Bacillati</taxon>
        <taxon>Actinomycetota</taxon>
        <taxon>Actinomycetes</taxon>
        <taxon>Mycobacteriales</taxon>
        <taxon>Nocardiaceae</taxon>
        <taxon>Nocardia</taxon>
    </lineage>
</organism>
<reference evidence="3 4" key="1">
    <citation type="submission" date="2019-03" db="EMBL/GenBank/DDBJ databases">
        <title>Genomic Encyclopedia of Type Strains, Phase IV (KMG-IV): sequencing the most valuable type-strain genomes for metagenomic binning, comparative biology and taxonomic classification.</title>
        <authorList>
            <person name="Goeker M."/>
        </authorList>
    </citation>
    <scope>NUCLEOTIDE SEQUENCE [LARGE SCALE GENOMIC DNA]</scope>
    <source>
        <strain evidence="3 4">DSM 44496</strain>
    </source>
</reference>
<comment type="caution">
    <text evidence="3">The sequence shown here is derived from an EMBL/GenBank/DDBJ whole genome shotgun (WGS) entry which is preliminary data.</text>
</comment>
<keyword evidence="4" id="KW-1185">Reference proteome</keyword>
<gene>
    <name evidence="3" type="ORF">DFR75_102483</name>
</gene>
<feature type="domain" description="DUF7373" evidence="2">
    <location>
        <begin position="241"/>
        <end position="379"/>
    </location>
</feature>
<dbReference type="Proteomes" id="UP000295087">
    <property type="component" value="Unassembled WGS sequence"/>
</dbReference>
<evidence type="ECO:0000259" key="1">
    <source>
        <dbReference type="Pfam" id="PF24088"/>
    </source>
</evidence>
<dbReference type="InterPro" id="IPR056463">
    <property type="entry name" value="DUF7373_C"/>
</dbReference>
<protein>
    <submittedName>
        <fullName evidence="3">Uncharacterized protein</fullName>
    </submittedName>
</protein>
<dbReference type="InterPro" id="IPR055797">
    <property type="entry name" value="DUF7373"/>
</dbReference>
<evidence type="ECO:0000313" key="4">
    <source>
        <dbReference type="Proteomes" id="UP000295087"/>
    </source>
</evidence>
<dbReference type="EMBL" id="SNXK01000002">
    <property type="protein sequence ID" value="TDP39764.1"/>
    <property type="molecule type" value="Genomic_DNA"/>
</dbReference>
<dbReference type="AlphaFoldDB" id="A0A4R6PNB2"/>
<dbReference type="Pfam" id="PF24088">
    <property type="entry name" value="DUF7373"/>
    <property type="match status" value="1"/>
</dbReference>
<sequence>MLVIAGCSADPVVEPPPEQVVDLAKLDVGTYPTVPREITTTPSWELARYMEGVRLGSVLPLPAEIDPQFVASATGGRAFPTPTQDLNEVFGDGFGEDAKGLIAGLTSVARSHEDINISQTLSVQAMLFDSPEAAQSAAVALHRRGDGPDAAVEQIESAYHPSALMVWRNDAQRVTAWMAAARFVIKVGVWSDENKTLAISDQAALVPLADKAMTVTAQRLAAYIPTPVDRLPSIPVDPDKMLARTLPVGSETGGAREFPTLEDGHGALHGAVDLVNTRRINEAAGVDRVAQDKSTVYRTRDAESARWLLAEAGHDKFLRPIEGPVGLAAAACYESLRPNTGSRYFCGVSHDRYAAVVSSSQASDVRQAISAQYAILVNAG</sequence>